<feature type="signal peptide" evidence="1">
    <location>
        <begin position="1"/>
        <end position="19"/>
    </location>
</feature>
<dbReference type="EMBL" id="PJMU01000003">
    <property type="protein sequence ID" value="PKV62889.1"/>
    <property type="molecule type" value="Genomic_DNA"/>
</dbReference>
<dbReference type="AlphaFoldDB" id="A0A2N3U806"/>
<reference evidence="3 4" key="1">
    <citation type="submission" date="2017-12" db="EMBL/GenBank/DDBJ databases">
        <title>Genomic Encyclopedia of Type Strains, Phase III (KMG-III): the genomes of soil and plant-associated and newly described type strains.</title>
        <authorList>
            <person name="Whitman W."/>
        </authorList>
    </citation>
    <scope>NUCLEOTIDE SEQUENCE [LARGE SCALE GENOMIC DNA]</scope>
    <source>
        <strain evidence="3 4">LP43</strain>
    </source>
</reference>
<comment type="caution">
    <text evidence="3">The sequence shown here is derived from an EMBL/GenBank/DDBJ whole genome shotgun (WGS) entry which is preliminary data.</text>
</comment>
<protein>
    <recommendedName>
        <fullName evidence="2">DUF8192 domain-containing protein</fullName>
    </recommendedName>
</protein>
<name>A0A2N3U806_9BACT</name>
<sequence length="138" mass="15706">MKILLTALFSIFLTAQAYSQDMPGVDNNPVLNLQESALLDSLFHKDRGAFSFTNKKVGFFAGHSVTDIQTKKDFFGVYILPYLAKNEKPLISYRKLDKNQKAKSGGYDVIVFMIPKVWTQKQLNKNLQTLANKEEKIK</sequence>
<dbReference type="RefSeq" id="WP_101445059.1">
    <property type="nucleotide sequence ID" value="NZ_PJMU01000003.1"/>
</dbReference>
<evidence type="ECO:0000256" key="1">
    <source>
        <dbReference type="SAM" id="SignalP"/>
    </source>
</evidence>
<evidence type="ECO:0000313" key="4">
    <source>
        <dbReference type="Proteomes" id="UP000233782"/>
    </source>
</evidence>
<gene>
    <name evidence="3" type="ORF">BD749_2719</name>
</gene>
<dbReference type="OrthoDB" id="1099173at2"/>
<dbReference type="InterPro" id="IPR058505">
    <property type="entry name" value="DUF8192"/>
</dbReference>
<accession>A0A2N3U806</accession>
<dbReference type="Pfam" id="PF26612">
    <property type="entry name" value="DUF8192"/>
    <property type="match status" value="1"/>
</dbReference>
<evidence type="ECO:0000313" key="3">
    <source>
        <dbReference type="EMBL" id="PKV62889.1"/>
    </source>
</evidence>
<organism evidence="3 4">
    <name type="scientific">Pontibacter ramchanderi</name>
    <dbReference type="NCBI Taxonomy" id="1179743"/>
    <lineage>
        <taxon>Bacteria</taxon>
        <taxon>Pseudomonadati</taxon>
        <taxon>Bacteroidota</taxon>
        <taxon>Cytophagia</taxon>
        <taxon>Cytophagales</taxon>
        <taxon>Hymenobacteraceae</taxon>
        <taxon>Pontibacter</taxon>
    </lineage>
</organism>
<keyword evidence="1" id="KW-0732">Signal</keyword>
<proteinExistence type="predicted"/>
<keyword evidence="4" id="KW-1185">Reference proteome</keyword>
<feature type="domain" description="DUF8192" evidence="2">
    <location>
        <begin position="27"/>
        <end position="127"/>
    </location>
</feature>
<evidence type="ECO:0000259" key="2">
    <source>
        <dbReference type="Pfam" id="PF26612"/>
    </source>
</evidence>
<feature type="chain" id="PRO_5014807512" description="DUF8192 domain-containing protein" evidence="1">
    <location>
        <begin position="20"/>
        <end position="138"/>
    </location>
</feature>
<dbReference type="Proteomes" id="UP000233782">
    <property type="component" value="Unassembled WGS sequence"/>
</dbReference>